<dbReference type="FunFam" id="1.10.220.10:FF:000001">
    <property type="entry name" value="Annexin"/>
    <property type="match status" value="2"/>
</dbReference>
<evidence type="ECO:0000256" key="1">
    <source>
        <dbReference type="ARBA" id="ARBA00007831"/>
    </source>
</evidence>
<dbReference type="FunFam" id="1.10.220.10:FF:000003">
    <property type="entry name" value="Annexin"/>
    <property type="match status" value="2"/>
</dbReference>
<organism evidence="7 8">
    <name type="scientific">Clupea harengus</name>
    <name type="common">Atlantic herring</name>
    <dbReference type="NCBI Taxonomy" id="7950"/>
    <lineage>
        <taxon>Eukaryota</taxon>
        <taxon>Metazoa</taxon>
        <taxon>Chordata</taxon>
        <taxon>Craniata</taxon>
        <taxon>Vertebrata</taxon>
        <taxon>Euteleostomi</taxon>
        <taxon>Actinopterygii</taxon>
        <taxon>Neopterygii</taxon>
        <taxon>Teleostei</taxon>
        <taxon>Clupei</taxon>
        <taxon>Clupeiformes</taxon>
        <taxon>Clupeoidei</taxon>
        <taxon>Clupeidae</taxon>
        <taxon>Clupea</taxon>
    </lineage>
</organism>
<evidence type="ECO:0000256" key="3">
    <source>
        <dbReference type="ARBA" id="ARBA00022837"/>
    </source>
</evidence>
<dbReference type="GO" id="GO:0005737">
    <property type="term" value="C:cytoplasm"/>
    <property type="evidence" value="ECO:0007669"/>
    <property type="project" value="TreeGrafter"/>
</dbReference>
<gene>
    <name evidence="8" type="primary">LOC105902459</name>
</gene>
<reference evidence="8" key="1">
    <citation type="submission" date="2025-08" db="UniProtKB">
        <authorList>
            <consortium name="RefSeq"/>
        </authorList>
    </citation>
    <scope>IDENTIFICATION</scope>
</reference>
<dbReference type="SMART" id="SM00335">
    <property type="entry name" value="ANX"/>
    <property type="match status" value="8"/>
</dbReference>
<dbReference type="GO" id="GO:0007165">
    <property type="term" value="P:signal transduction"/>
    <property type="evidence" value="ECO:0007669"/>
    <property type="project" value="TreeGrafter"/>
</dbReference>
<dbReference type="PANTHER" id="PTHR10502:SF237">
    <property type="entry name" value="ANNEXIN"/>
    <property type="match status" value="1"/>
</dbReference>
<dbReference type="KEGG" id="char:105902459"/>
<dbReference type="OrthoDB" id="37886at2759"/>
<dbReference type="RefSeq" id="XP_031433628.2">
    <property type="nucleotide sequence ID" value="XM_031577768.2"/>
</dbReference>
<keyword evidence="4" id="KW-0041">Annexin</keyword>
<evidence type="ECO:0000256" key="4">
    <source>
        <dbReference type="ARBA" id="ARBA00023216"/>
    </source>
</evidence>
<dbReference type="PROSITE" id="PS00223">
    <property type="entry name" value="ANNEXIN_1"/>
    <property type="match status" value="4"/>
</dbReference>
<dbReference type="FunFam" id="1.10.220.10:FF:000007">
    <property type="entry name" value="Annexin"/>
    <property type="match status" value="2"/>
</dbReference>
<evidence type="ECO:0000313" key="7">
    <source>
        <dbReference type="Proteomes" id="UP000515152"/>
    </source>
</evidence>
<dbReference type="AlphaFoldDB" id="A0A6P8G0S8"/>
<dbReference type="FunFam" id="1.10.220.10:FF:000002">
    <property type="entry name" value="Annexin"/>
    <property type="match status" value="2"/>
</dbReference>
<dbReference type="Proteomes" id="UP000515152">
    <property type="component" value="Chromosome 12"/>
</dbReference>
<name>A0A6P8G0S8_CLUHA</name>
<evidence type="ECO:0000256" key="6">
    <source>
        <dbReference type="SAM" id="MobiDB-lite"/>
    </source>
</evidence>
<dbReference type="InterPro" id="IPR018502">
    <property type="entry name" value="Annexin_repeat"/>
</dbReference>
<dbReference type="PROSITE" id="PS51897">
    <property type="entry name" value="ANNEXIN_2"/>
    <property type="match status" value="8"/>
</dbReference>
<dbReference type="GO" id="GO:0006909">
    <property type="term" value="P:phagocytosis"/>
    <property type="evidence" value="ECO:0007669"/>
    <property type="project" value="TreeGrafter"/>
</dbReference>
<keyword evidence="2" id="KW-0677">Repeat</keyword>
<keyword evidence="7" id="KW-1185">Reference proteome</keyword>
<dbReference type="GO" id="GO:0005886">
    <property type="term" value="C:plasma membrane"/>
    <property type="evidence" value="ECO:0007669"/>
    <property type="project" value="TreeGrafter"/>
</dbReference>
<dbReference type="Pfam" id="PF00191">
    <property type="entry name" value="Annexin"/>
    <property type="match status" value="8"/>
</dbReference>
<evidence type="ECO:0000256" key="5">
    <source>
        <dbReference type="ARBA" id="ARBA00023302"/>
    </source>
</evidence>
<sequence>MQYGYCYIWVCQPPMQHFKAQTRKSRQSDLVMSFFKKIFKKIIHDKSDDDSDGHEKKAPVKPYHGTVTPHPNFNPNADAAALRKAIESRDVDEATLMEVLVRRSNSQRQQIKAVYQLETVEPLEEAIKSALRSDFEDVVMGLLMTPGQYDAYELKHAMKGIGTCETILIEILVSRSNEEIREIKKIFKEAYDENLEDDIKNDCGGDLMTALLALCKADRCEDVEIGDSIAKSDAKALYEAGESKRGTETSIFVDIFTSRSEPQLCKIFQLYGKYGDVSLAEAVDEEHIGDIDDCLMSLVKCAWNKPAYFAEKLHLSMKGFGTNSETLTRIIVSRSEVDLKKILKEYKRMYGRTLQKDILEETKGHFEKVLLGLCGDNILPGQHDMYVKKPVKPYYGTVTPHSNFSAIRDAAAIQKAIEAKGVNEATILDLMVKRSNDQRQKTKAAYQLDTGKPLEEALKSALKSDFEDVVLGLLMSPAQYDAHALKQALKGLGTCEDVLIEILVSRSNHEIKEIKKVFKEAYDEELEEDIKNDTSGDFLTTLLALCQADRSEESLVDDSLADKDAKALYEAGEKQRGTETSIFIDIFTSRSGPQLHKILSLYSKYSEEGLAEAVQDELKGDTEDCFMQLVKCAWNTPAYFAEKLHLAMKGFGTNSETLTRIIVSRSEVDLKKILKEYKRLYGRTLQEDILAETKGDFEKILLELCGDN</sequence>
<feature type="region of interest" description="Disordered" evidence="6">
    <location>
        <begin position="46"/>
        <end position="71"/>
    </location>
</feature>
<dbReference type="GO" id="GO:0005544">
    <property type="term" value="F:calcium-dependent phospholipid binding"/>
    <property type="evidence" value="ECO:0007669"/>
    <property type="project" value="UniProtKB-KW"/>
</dbReference>
<dbReference type="InterPro" id="IPR018252">
    <property type="entry name" value="Annexin_repeat_CS"/>
</dbReference>
<keyword evidence="5" id="KW-0111">Calcium/phospholipid-binding</keyword>
<comment type="similarity">
    <text evidence="1">Belongs to the annexin family.</text>
</comment>
<accession>A0A6P8G0S8</accession>
<evidence type="ECO:0000256" key="2">
    <source>
        <dbReference type="ARBA" id="ARBA00022737"/>
    </source>
</evidence>
<dbReference type="GO" id="GO:0005634">
    <property type="term" value="C:nucleus"/>
    <property type="evidence" value="ECO:0007669"/>
    <property type="project" value="TreeGrafter"/>
</dbReference>
<feature type="compositionally biased region" description="Basic and acidic residues" evidence="6">
    <location>
        <begin position="46"/>
        <end position="58"/>
    </location>
</feature>
<dbReference type="GeneID" id="105902459"/>
<dbReference type="GO" id="GO:0005509">
    <property type="term" value="F:calcium ion binding"/>
    <property type="evidence" value="ECO:0007669"/>
    <property type="project" value="InterPro"/>
</dbReference>
<dbReference type="GO" id="GO:0012506">
    <property type="term" value="C:vesicle membrane"/>
    <property type="evidence" value="ECO:0007669"/>
    <property type="project" value="TreeGrafter"/>
</dbReference>
<dbReference type="GO" id="GO:0071385">
    <property type="term" value="P:cellular response to glucocorticoid stimulus"/>
    <property type="evidence" value="ECO:0007669"/>
    <property type="project" value="TreeGrafter"/>
</dbReference>
<keyword evidence="3" id="KW-0106">Calcium</keyword>
<protein>
    <submittedName>
        <fullName evidence="8">Annexin A6-like</fullName>
    </submittedName>
</protein>
<dbReference type="PANTHER" id="PTHR10502">
    <property type="entry name" value="ANNEXIN"/>
    <property type="match status" value="1"/>
</dbReference>
<dbReference type="GO" id="GO:0001786">
    <property type="term" value="F:phosphatidylserine binding"/>
    <property type="evidence" value="ECO:0007669"/>
    <property type="project" value="TreeGrafter"/>
</dbReference>
<evidence type="ECO:0000313" key="8">
    <source>
        <dbReference type="RefSeq" id="XP_031433628.2"/>
    </source>
</evidence>
<proteinExistence type="inferred from homology"/>